<reference evidence="2 3" key="1">
    <citation type="submission" date="2019-06" db="EMBL/GenBank/DDBJ databases">
        <title>Vibrio cholerae phylogeny based on whole-genome sequencing reveals genetic diversity and population strucutre.</title>
        <authorList>
            <person name="Zhiqiu Y."/>
            <person name="Bin L."/>
            <person name="Lingyan J."/>
        </authorList>
    </citation>
    <scope>NUCLEOTIDE SEQUENCE [LARGE SCALE GENOMIC DNA]</scope>
    <source>
        <strain evidence="2 3">N2814</strain>
    </source>
</reference>
<dbReference type="EMBL" id="VSIJ01000035">
    <property type="protein sequence ID" value="TXX64764.1"/>
    <property type="molecule type" value="Genomic_DNA"/>
</dbReference>
<name>A0ABD7SJV4_VIBCL</name>
<comment type="caution">
    <text evidence="2">The sequence shown here is derived from an EMBL/GenBank/DDBJ whole genome shotgun (WGS) entry which is preliminary data.</text>
</comment>
<protein>
    <submittedName>
        <fullName evidence="2">DUF4435 domain-containing protein</fullName>
    </submittedName>
</protein>
<proteinExistence type="predicted"/>
<dbReference type="Proteomes" id="UP000323819">
    <property type="component" value="Unassembled WGS sequence"/>
</dbReference>
<accession>A0ABD7SJV4</accession>
<gene>
    <name evidence="2" type="ORF">FXF03_14890</name>
</gene>
<evidence type="ECO:0000259" key="1">
    <source>
        <dbReference type="Pfam" id="PF14491"/>
    </source>
</evidence>
<organism evidence="2 3">
    <name type="scientific">Vibrio cholerae</name>
    <dbReference type="NCBI Taxonomy" id="666"/>
    <lineage>
        <taxon>Bacteria</taxon>
        <taxon>Pseudomonadati</taxon>
        <taxon>Pseudomonadota</taxon>
        <taxon>Gammaproteobacteria</taxon>
        <taxon>Vibrionales</taxon>
        <taxon>Vibrionaceae</taxon>
        <taxon>Vibrio</taxon>
    </lineage>
</organism>
<dbReference type="AlphaFoldDB" id="A0ABD7SJV4"/>
<sequence>MGRVNMMREKRNSISVDLIKLLKRIDNYSGTLVCVFEGEDARYYGSRIDSIFTKVQRKNLNCKGKHNVISLRKKVKENSELSKAKVLYFVDADFDGDCNDDDLYCTPCYSIENLYAQVEVFRKILVDEFSLCDFRDDDLIQKLCLEYKKFEIKADESLLDLNSWLWVRKEQSDNDSSIKLNVSNLNLNKVLKFNDSDSMQNYTIESLDEIFEINVSIDVDRFNSVRHHLSEKDLSMVSRGKFRIECFRFFINNLVDDARKREGYFSHKKVNPRITLSKMQILSELTQYAVTPECLSQFLCRHKETLVA</sequence>
<feature type="domain" description="DUF4435" evidence="1">
    <location>
        <begin position="32"/>
        <end position="262"/>
    </location>
</feature>
<dbReference type="RefSeq" id="WP_114807750.1">
    <property type="nucleotide sequence ID" value="NZ_JAEMFH010000056.1"/>
</dbReference>
<evidence type="ECO:0000313" key="2">
    <source>
        <dbReference type="EMBL" id="TXX64764.1"/>
    </source>
</evidence>
<dbReference type="InterPro" id="IPR029492">
    <property type="entry name" value="DUF4435"/>
</dbReference>
<evidence type="ECO:0000313" key="3">
    <source>
        <dbReference type="Proteomes" id="UP000323819"/>
    </source>
</evidence>
<dbReference type="Pfam" id="PF14491">
    <property type="entry name" value="DUF4435"/>
    <property type="match status" value="1"/>
</dbReference>